<proteinExistence type="predicted"/>
<protein>
    <submittedName>
        <fullName evidence="1">Uncharacterized protein</fullName>
    </submittedName>
</protein>
<reference evidence="1" key="2">
    <citation type="submission" date="2020-09" db="EMBL/GenBank/DDBJ databases">
        <authorList>
            <person name="Sun Q."/>
            <person name="Ohkuma M."/>
        </authorList>
    </citation>
    <scope>NUCLEOTIDE SEQUENCE</scope>
    <source>
        <strain evidence="1">JCM 31311</strain>
    </source>
</reference>
<name>A0A918BUB6_9DEIO</name>
<dbReference type="Proteomes" id="UP000603865">
    <property type="component" value="Unassembled WGS sequence"/>
</dbReference>
<sequence length="147" mass="15507">MKRFWRGWFINFLVAFGLLGLPGARAQLIGTSIGIGAGPQGAIHVNLALNVRNAVLIGGYGLDARLLGDVGPFPSLELDGLLNVPVGDFTLYGGPGAALALHHTLRLRPTFTLGGTYIVDSQIGLFSEVGWNVSSGVRVRAGLTYSF</sequence>
<evidence type="ECO:0000313" key="2">
    <source>
        <dbReference type="Proteomes" id="UP000603865"/>
    </source>
</evidence>
<accession>A0A918BUB6</accession>
<dbReference type="EMBL" id="BMQL01000001">
    <property type="protein sequence ID" value="GGQ92624.1"/>
    <property type="molecule type" value="Genomic_DNA"/>
</dbReference>
<organism evidence="1 2">
    <name type="scientific">Deinococcus ruber</name>
    <dbReference type="NCBI Taxonomy" id="1848197"/>
    <lineage>
        <taxon>Bacteria</taxon>
        <taxon>Thermotogati</taxon>
        <taxon>Deinococcota</taxon>
        <taxon>Deinococci</taxon>
        <taxon>Deinococcales</taxon>
        <taxon>Deinococcaceae</taxon>
        <taxon>Deinococcus</taxon>
    </lineage>
</organism>
<reference evidence="1" key="1">
    <citation type="journal article" date="2014" name="Int. J. Syst. Evol. Microbiol.">
        <title>Complete genome sequence of Corynebacterium casei LMG S-19264T (=DSM 44701T), isolated from a smear-ripened cheese.</title>
        <authorList>
            <consortium name="US DOE Joint Genome Institute (JGI-PGF)"/>
            <person name="Walter F."/>
            <person name="Albersmeier A."/>
            <person name="Kalinowski J."/>
            <person name="Ruckert C."/>
        </authorList>
    </citation>
    <scope>NUCLEOTIDE SEQUENCE</scope>
    <source>
        <strain evidence="1">JCM 31311</strain>
    </source>
</reference>
<evidence type="ECO:0000313" key="1">
    <source>
        <dbReference type="EMBL" id="GGQ92624.1"/>
    </source>
</evidence>
<keyword evidence="2" id="KW-1185">Reference proteome</keyword>
<dbReference type="AlphaFoldDB" id="A0A918BUB6"/>
<dbReference type="RefSeq" id="WP_189087495.1">
    <property type="nucleotide sequence ID" value="NZ_BMQL01000001.1"/>
</dbReference>
<comment type="caution">
    <text evidence="1">The sequence shown here is derived from an EMBL/GenBank/DDBJ whole genome shotgun (WGS) entry which is preliminary data.</text>
</comment>
<gene>
    <name evidence="1" type="ORF">GCM10008957_00710</name>
</gene>